<dbReference type="PANTHER" id="PTHR11358:SF26">
    <property type="entry name" value="GUANIDINO ACID HYDROLASE, MITOCHONDRIAL"/>
    <property type="match status" value="1"/>
</dbReference>
<dbReference type="GO" id="GO:0008783">
    <property type="term" value="F:agmatinase activity"/>
    <property type="evidence" value="ECO:0007669"/>
    <property type="project" value="TreeGrafter"/>
</dbReference>
<comment type="similarity">
    <text evidence="3">Belongs to the arginase family.</text>
</comment>
<dbReference type="InterPro" id="IPR006035">
    <property type="entry name" value="Ureohydrolase"/>
</dbReference>
<keyword evidence="5" id="KW-1185">Reference proteome</keyword>
<proteinExistence type="inferred from homology"/>
<evidence type="ECO:0000313" key="4">
    <source>
        <dbReference type="EMBL" id="NBG65244.1"/>
    </source>
</evidence>
<evidence type="ECO:0000256" key="3">
    <source>
        <dbReference type="PROSITE-ProRule" id="PRU00742"/>
    </source>
</evidence>
<dbReference type="Proteomes" id="UP000470771">
    <property type="component" value="Unassembled WGS sequence"/>
</dbReference>
<dbReference type="GO" id="GO:0033389">
    <property type="term" value="P:putrescine biosynthetic process from arginine, via agmatine"/>
    <property type="evidence" value="ECO:0007669"/>
    <property type="project" value="TreeGrafter"/>
</dbReference>
<dbReference type="GO" id="GO:0046872">
    <property type="term" value="F:metal ion binding"/>
    <property type="evidence" value="ECO:0007669"/>
    <property type="project" value="UniProtKB-KW"/>
</dbReference>
<reference evidence="4 5" key="1">
    <citation type="submission" date="2019-12" db="EMBL/GenBank/DDBJ databases">
        <authorList>
            <person name="Zhao J."/>
        </authorList>
    </citation>
    <scope>NUCLEOTIDE SEQUENCE [LARGE SCALE GENOMIC DNA]</scope>
    <source>
        <strain evidence="4 5">S-15</strain>
    </source>
</reference>
<dbReference type="CDD" id="cd09988">
    <property type="entry name" value="Formimidoylglutamase"/>
    <property type="match status" value="1"/>
</dbReference>
<dbReference type="EMBL" id="WWNE01000004">
    <property type="protein sequence ID" value="NBG65244.1"/>
    <property type="molecule type" value="Genomic_DNA"/>
</dbReference>
<dbReference type="AlphaFoldDB" id="A0A6N9NHE2"/>
<keyword evidence="2" id="KW-0378">Hydrolase</keyword>
<evidence type="ECO:0000256" key="2">
    <source>
        <dbReference type="ARBA" id="ARBA00022801"/>
    </source>
</evidence>
<comment type="caution">
    <text evidence="4">The sequence shown here is derived from an EMBL/GenBank/DDBJ whole genome shotgun (WGS) entry which is preliminary data.</text>
</comment>
<keyword evidence="1" id="KW-0479">Metal-binding</keyword>
<dbReference type="Gene3D" id="3.40.800.10">
    <property type="entry name" value="Ureohydrolase domain"/>
    <property type="match status" value="1"/>
</dbReference>
<evidence type="ECO:0000313" key="5">
    <source>
        <dbReference type="Proteomes" id="UP000470771"/>
    </source>
</evidence>
<dbReference type="RefSeq" id="WP_160632194.1">
    <property type="nucleotide sequence ID" value="NZ_WWNE01000004.1"/>
</dbReference>
<gene>
    <name evidence="4" type="ORF">GQN54_03900</name>
</gene>
<dbReference type="SUPFAM" id="SSF52768">
    <property type="entry name" value="Arginase/deacetylase"/>
    <property type="match status" value="1"/>
</dbReference>
<name>A0A6N9NHE2_9FLAO</name>
<protein>
    <submittedName>
        <fullName evidence="4">Arginase</fullName>
    </submittedName>
</protein>
<dbReference type="InterPro" id="IPR023696">
    <property type="entry name" value="Ureohydrolase_dom_sf"/>
</dbReference>
<dbReference type="Pfam" id="PF00491">
    <property type="entry name" value="Arginase"/>
    <property type="match status" value="1"/>
</dbReference>
<accession>A0A6N9NHE2</accession>
<dbReference type="PANTHER" id="PTHR11358">
    <property type="entry name" value="ARGINASE/AGMATINASE"/>
    <property type="match status" value="1"/>
</dbReference>
<sequence length="393" mass="44321">MDFLDFIEGVQLDKALANINYQADHLKNVVRIRTTEDVGSFEWLPSDKIAIVGVEEDRGNAVNLGAADAPDQFRKYFYQLYKGVGFANIVDLGNIKAGDALSDTYFAVSETVSGLIKKGIIPVIIGGTKDLTFANFQAYKTLEQTVNLTAIDSAFNIGETTAPISASNYLSKVVLHQPNFLFNFSNIGYQTYFVSQNEVALIDQLFFDTYRLGFVRSDIRENEPIIRNADFVSFDISSIRQSEAPACASATPNGLFGDEACQLARYAGLSDKLTSIGFYEVNPSLDFHGQTSHLLAQMVWYFMDGVFNRKKDFPACNKTEYIKYTVAMESQKDDIVFYKSEKSDRWFMDVPYPNASGSKYERHLLVPCSYLDYQVACNNELPDRWVQTFKKLR</sequence>
<evidence type="ECO:0000256" key="1">
    <source>
        <dbReference type="ARBA" id="ARBA00022723"/>
    </source>
</evidence>
<dbReference type="PROSITE" id="PS51409">
    <property type="entry name" value="ARGINASE_2"/>
    <property type="match status" value="1"/>
</dbReference>
<organism evidence="4 5">
    <name type="scientific">Acidiluteibacter ferrifornacis</name>
    <dbReference type="NCBI Taxonomy" id="2692424"/>
    <lineage>
        <taxon>Bacteria</taxon>
        <taxon>Pseudomonadati</taxon>
        <taxon>Bacteroidota</taxon>
        <taxon>Flavobacteriia</taxon>
        <taxon>Flavobacteriales</taxon>
        <taxon>Cryomorphaceae</taxon>
        <taxon>Acidiluteibacter</taxon>
    </lineage>
</organism>